<dbReference type="InterPro" id="IPR007568">
    <property type="entry name" value="RTA1"/>
</dbReference>
<dbReference type="PANTHER" id="PTHR31465:SF35">
    <property type="entry name" value="RTA1 DOMAIN PROTEIN-RELATED"/>
    <property type="match status" value="1"/>
</dbReference>
<keyword evidence="4 5" id="KW-0472">Membrane</keyword>
<dbReference type="PANTHER" id="PTHR31465">
    <property type="entry name" value="PROTEIN RTA1-RELATED"/>
    <property type="match status" value="1"/>
</dbReference>
<feature type="transmembrane region" description="Helical" evidence="5">
    <location>
        <begin position="80"/>
        <end position="101"/>
    </location>
</feature>
<accession>A0ABR0JMN6</accession>
<evidence type="ECO:0000256" key="4">
    <source>
        <dbReference type="ARBA" id="ARBA00023136"/>
    </source>
</evidence>
<feature type="transmembrane region" description="Helical" evidence="5">
    <location>
        <begin position="199"/>
        <end position="216"/>
    </location>
</feature>
<evidence type="ECO:0000256" key="5">
    <source>
        <dbReference type="SAM" id="Phobius"/>
    </source>
</evidence>
<comment type="caution">
    <text evidence="6">The sequence shown here is derived from an EMBL/GenBank/DDBJ whole genome shotgun (WGS) entry which is preliminary data.</text>
</comment>
<evidence type="ECO:0000256" key="1">
    <source>
        <dbReference type="ARBA" id="ARBA00004141"/>
    </source>
</evidence>
<protein>
    <recommendedName>
        <fullName evidence="8">RTA1 domain protein</fullName>
    </recommendedName>
</protein>
<comment type="subcellular location">
    <subcellularLocation>
        <location evidence="1">Membrane</location>
        <topology evidence="1">Multi-pass membrane protein</topology>
    </subcellularLocation>
</comment>
<organism evidence="6 7">
    <name type="scientific">Exophiala sideris</name>
    <dbReference type="NCBI Taxonomy" id="1016849"/>
    <lineage>
        <taxon>Eukaryota</taxon>
        <taxon>Fungi</taxon>
        <taxon>Dikarya</taxon>
        <taxon>Ascomycota</taxon>
        <taxon>Pezizomycotina</taxon>
        <taxon>Eurotiomycetes</taxon>
        <taxon>Chaetothyriomycetidae</taxon>
        <taxon>Chaetothyriales</taxon>
        <taxon>Herpotrichiellaceae</taxon>
        <taxon>Exophiala</taxon>
    </lineage>
</organism>
<feature type="transmembrane region" description="Helical" evidence="5">
    <location>
        <begin position="14"/>
        <end position="36"/>
    </location>
</feature>
<evidence type="ECO:0008006" key="8">
    <source>
        <dbReference type="Google" id="ProtNLM"/>
    </source>
</evidence>
<keyword evidence="2 5" id="KW-0812">Transmembrane</keyword>
<feature type="transmembrane region" description="Helical" evidence="5">
    <location>
        <begin position="121"/>
        <end position="146"/>
    </location>
</feature>
<dbReference type="Proteomes" id="UP001345691">
    <property type="component" value="Unassembled WGS sequence"/>
</dbReference>
<feature type="transmembrane region" description="Helical" evidence="5">
    <location>
        <begin position="236"/>
        <end position="255"/>
    </location>
</feature>
<evidence type="ECO:0000256" key="3">
    <source>
        <dbReference type="ARBA" id="ARBA00022989"/>
    </source>
</evidence>
<evidence type="ECO:0000313" key="7">
    <source>
        <dbReference type="Proteomes" id="UP001345691"/>
    </source>
</evidence>
<dbReference type="Pfam" id="PF04479">
    <property type="entry name" value="RTA1"/>
    <property type="match status" value="1"/>
</dbReference>
<evidence type="ECO:0000256" key="2">
    <source>
        <dbReference type="ARBA" id="ARBA00022692"/>
    </source>
</evidence>
<keyword evidence="7" id="KW-1185">Reference proteome</keyword>
<gene>
    <name evidence="6" type="ORF">LTR69_001208</name>
</gene>
<proteinExistence type="predicted"/>
<evidence type="ECO:0000313" key="6">
    <source>
        <dbReference type="EMBL" id="KAK5067221.1"/>
    </source>
</evidence>
<keyword evidence="3 5" id="KW-1133">Transmembrane helix</keyword>
<dbReference type="EMBL" id="JAVRRF010000002">
    <property type="protein sequence ID" value="KAK5067221.1"/>
    <property type="molecule type" value="Genomic_DNA"/>
</dbReference>
<reference evidence="6 7" key="1">
    <citation type="submission" date="2023-08" db="EMBL/GenBank/DDBJ databases">
        <title>Black Yeasts Isolated from many extreme environments.</title>
        <authorList>
            <person name="Coleine C."/>
            <person name="Stajich J.E."/>
            <person name="Selbmann L."/>
        </authorList>
    </citation>
    <scope>NUCLEOTIDE SEQUENCE [LARGE SCALE GENOMIC DNA]</scope>
    <source>
        <strain evidence="6 7">CCFEE 6328</strain>
    </source>
</reference>
<feature type="transmembrane region" description="Helical" evidence="5">
    <location>
        <begin position="48"/>
        <end position="68"/>
    </location>
</feature>
<feature type="transmembrane region" description="Helical" evidence="5">
    <location>
        <begin position="158"/>
        <end position="178"/>
    </location>
</feature>
<sequence>MALPPTLPGGYQLWYYYLFLAGGIAVATIFLILVTTHLYGIIKTRHRFCIPLLIGGIFEVIGYAFRVVAHHNTNSTTPYAIQSVLILLAPILFAASVYMYLGRTIIGAHGEYLSMIKPRFLTKIFVTGDVFCFMIQAGGGGMLVTANDSSNVELGEHMILGGLILQVIIFVFFVMVAIRFHVRMAATHHHNTLFQWRKSLITTYALSFLIMLRNVVRAVEYGMGSNGYILRHEWSTFVFDGAPMMAVLLISLTWYKIGVRCKSQQTEIDVESYQMMTPSKCARQQR</sequence>
<name>A0ABR0JMN6_9EURO</name>